<protein>
    <submittedName>
        <fullName evidence="2">Uncharacterized protein</fullName>
    </submittedName>
</protein>
<feature type="compositionally biased region" description="Basic and acidic residues" evidence="1">
    <location>
        <begin position="1"/>
        <end position="12"/>
    </location>
</feature>
<feature type="region of interest" description="Disordered" evidence="1">
    <location>
        <begin position="1"/>
        <end position="31"/>
    </location>
</feature>
<reference evidence="2" key="1">
    <citation type="submission" date="2015-11" db="EMBL/GenBank/DDBJ databases">
        <title>De novo transcriptome assembly of four potential Pierce s Disease insect vectors from Arizona vineyards.</title>
        <authorList>
            <person name="Tassone E.E."/>
        </authorList>
    </citation>
    <scope>NUCLEOTIDE SEQUENCE</scope>
</reference>
<sequence length="244" mass="27705">MSRPASRSEVRKLPVRVHAHSSPPPSTPRYMPVSPDMIPAFSYGPGIAATSVVSHITEKPIKRSSAFPQQKKKDVAVNKHGNFMKKNEETIRNPNINRRLNVGAQELKIPLNINKPMKIKTGRSVTLTNLSRDLPKQQRKVQSSRDDERESKGFLKMLSDEFPPYNPSDFMPKEDESVEIYNEKIQRTASEDNNKELLQKIRQELEEWMAEKTEVEKPQLSDSISASPEYIEETLPSPTPCDPG</sequence>
<evidence type="ECO:0000256" key="1">
    <source>
        <dbReference type="SAM" id="MobiDB-lite"/>
    </source>
</evidence>
<feature type="region of interest" description="Disordered" evidence="1">
    <location>
        <begin position="212"/>
        <end position="244"/>
    </location>
</feature>
<organism evidence="2">
    <name type="scientific">Homalodisca liturata</name>
    <dbReference type="NCBI Taxonomy" id="320908"/>
    <lineage>
        <taxon>Eukaryota</taxon>
        <taxon>Metazoa</taxon>
        <taxon>Ecdysozoa</taxon>
        <taxon>Arthropoda</taxon>
        <taxon>Hexapoda</taxon>
        <taxon>Insecta</taxon>
        <taxon>Pterygota</taxon>
        <taxon>Neoptera</taxon>
        <taxon>Paraneoptera</taxon>
        <taxon>Hemiptera</taxon>
        <taxon>Auchenorrhyncha</taxon>
        <taxon>Membracoidea</taxon>
        <taxon>Cicadellidae</taxon>
        <taxon>Cicadellinae</taxon>
        <taxon>Proconiini</taxon>
        <taxon>Homalodisca</taxon>
    </lineage>
</organism>
<dbReference type="AlphaFoldDB" id="A0A1B6I2R7"/>
<name>A0A1B6I2R7_9HEMI</name>
<feature type="non-terminal residue" evidence="2">
    <location>
        <position position="244"/>
    </location>
</feature>
<gene>
    <name evidence="2" type="ORF">g.5218</name>
</gene>
<evidence type="ECO:0000313" key="2">
    <source>
        <dbReference type="EMBL" id="JAS81155.1"/>
    </source>
</evidence>
<dbReference type="EMBL" id="GECU01026551">
    <property type="protein sequence ID" value="JAS81155.1"/>
    <property type="molecule type" value="Transcribed_RNA"/>
</dbReference>
<proteinExistence type="predicted"/>
<accession>A0A1B6I2R7</accession>